<feature type="binding site" evidence="7">
    <location>
        <position position="514"/>
    </location>
    <ligand>
        <name>substrate</name>
    </ligand>
</feature>
<dbReference type="RefSeq" id="WP_012086806.1">
    <property type="nucleotide sequence ID" value="NC_009664.2"/>
</dbReference>
<dbReference type="InterPro" id="IPR031704">
    <property type="entry name" value="Glyco_hydro_36_N"/>
</dbReference>
<dbReference type="Gene3D" id="2.70.98.60">
    <property type="entry name" value="alpha-galactosidase from lactobacil brevis"/>
    <property type="match status" value="1"/>
</dbReference>
<dbReference type="PANTHER" id="PTHR43053:SF3">
    <property type="entry name" value="ALPHA-GALACTOSIDASE C-RELATED"/>
    <property type="match status" value="1"/>
</dbReference>
<feature type="binding site" evidence="7">
    <location>
        <begin position="358"/>
        <end position="359"/>
    </location>
    <ligand>
        <name>substrate</name>
    </ligand>
</feature>
<reference evidence="11" key="1">
    <citation type="journal article" date="2008" name="PLoS ONE">
        <title>Survival in nuclear waste, extreme resistance, and potential applications gleaned from the genome sequence of Kineococcus radiotolerans SRS30216.</title>
        <authorList>
            <person name="Bagwell C.E."/>
            <person name="Bhat S."/>
            <person name="Hawkins G.M."/>
            <person name="Smith B.W."/>
            <person name="Biswas T."/>
            <person name="Hoover T.R."/>
            <person name="Saunders E."/>
            <person name="Han C.S."/>
            <person name="Tsodikov O.V."/>
            <person name="Shimkets L.J."/>
        </authorList>
    </citation>
    <scope>NUCLEOTIDE SEQUENCE [LARGE SCALE GENOMIC DNA]</scope>
    <source>
        <strain evidence="11">ATCC BAA-149 / DSM 14245 / SRS30216</strain>
    </source>
</reference>
<feature type="binding site" evidence="7">
    <location>
        <position position="536"/>
    </location>
    <ligand>
        <name>substrate</name>
    </ligand>
</feature>
<dbReference type="GO" id="GO:0004557">
    <property type="term" value="F:alpha-galactosidase activity"/>
    <property type="evidence" value="ECO:0007669"/>
    <property type="project" value="UniProtKB-UniRule"/>
</dbReference>
<feature type="domain" description="Glycosyl hydrolase family 36 N-terminal" evidence="9">
    <location>
        <begin position="46"/>
        <end position="280"/>
    </location>
</feature>
<protein>
    <recommendedName>
        <fullName evidence="2 5">Alpha-galactosidase</fullName>
        <ecNumber evidence="2 5">3.2.1.22</ecNumber>
    </recommendedName>
</protein>
<dbReference type="STRING" id="266940.Krad_3471"/>
<dbReference type="FunFam" id="3.20.20.70:FF:000118">
    <property type="entry name" value="Alpha-galactosidase"/>
    <property type="match status" value="1"/>
</dbReference>
<feature type="active site" description="Proton donor" evidence="6">
    <location>
        <position position="536"/>
    </location>
</feature>
<dbReference type="EC" id="3.2.1.22" evidence="2 5"/>
<dbReference type="SUPFAM" id="SSF51445">
    <property type="entry name" value="(Trans)glycosidases"/>
    <property type="match status" value="1"/>
</dbReference>
<feature type="binding site" evidence="7">
    <location>
        <begin position="468"/>
        <end position="472"/>
    </location>
    <ligand>
        <name>substrate</name>
    </ligand>
</feature>
<dbReference type="InterPro" id="IPR038417">
    <property type="entry name" value="Alpga-gal_N_sf"/>
</dbReference>
<evidence type="ECO:0000259" key="9">
    <source>
        <dbReference type="Pfam" id="PF16875"/>
    </source>
</evidence>
<dbReference type="InterPro" id="IPR050985">
    <property type="entry name" value="Alpha-glycosidase_related"/>
</dbReference>
<dbReference type="AlphaFoldDB" id="A6WDP5"/>
<keyword evidence="3 5" id="KW-0378">Hydrolase</keyword>
<dbReference type="InterPro" id="IPR002252">
    <property type="entry name" value="Glyco_hydro_36"/>
</dbReference>
<dbReference type="eggNOG" id="COG3345">
    <property type="taxonomic scope" value="Bacteria"/>
</dbReference>
<feature type="binding site" evidence="7">
    <location>
        <position position="435"/>
    </location>
    <ligand>
        <name>substrate</name>
    </ligand>
</feature>
<sequence length="733" mass="79197">MTLPPDPDLRPPPGTPGATAGALGRVLHLRAAGVSLVVQLHTTSTPTVLHWGADLGDLSEAALADLALSGRTARANNDLDEPQPVRLLPEQAWGWNGRPGLSGHRAGTAWSTRFAPTAALVEEGDGGGRLVLDAADAEAGLALTLELELLPSGLLRHRATLTNTGAAEYEVADLAPALPVPPVATKVLDLAGRWAKERVPQRRPLTVGAHVRENRRGRTGPDAPLVLAVGTQGFGFRTGEVWATHTAFSGNHRSSVEKLSSGTTTLAAGELLLPGEVRLASGEGYRTPWVFGAWSDEGLDGIAARFHRHLRARPHHPPRPRPVVVNTWEAVYFDLDLERLLDLARAAAQVGAERYVLDDGWFRHRRSDDAGLGDWYVDEGIWPQGLHPLVDGVRALGLEFGLWVEPEMVNPDSDLVRAHPDWVLRTGGRTPLPSRQQQVLDLGNPDAYAHVLARLDAILTEYEIAYLKWDHNRDLLEAGSGPSGRAGVHAQTLAVYRLLDELRARHPGVEIESCSSGGLRVDLEILEHTDRVWGSDCLDPLERQQIQRWTTQLVPPELIGSHVGASPSHTTHRSSDLSFRAGTALFASFGVETDLTRMDPAEREELARWVALYKEVRELLHTGTLVRADDHDPSFLVHGTVAPDGGDGLFAVVQLGTPDTSVPGRVRLPGLSPQAEYEVSAQAPGDVPAVRGGKDLPWLASGVRMNGRTLAAVGVAAPALQPQQLVLLRTRRL</sequence>
<dbReference type="PRINTS" id="PR00743">
    <property type="entry name" value="GLHYDRLASE36"/>
</dbReference>
<dbReference type="Pfam" id="PF16875">
    <property type="entry name" value="Glyco_hydro_36N"/>
    <property type="match status" value="1"/>
</dbReference>
<evidence type="ECO:0000256" key="6">
    <source>
        <dbReference type="PIRSR" id="PIRSR005536-1"/>
    </source>
</evidence>
<accession>A6WDP5</accession>
<evidence type="ECO:0000256" key="8">
    <source>
        <dbReference type="SAM" id="MobiDB-lite"/>
    </source>
</evidence>
<dbReference type="CAZy" id="GH36">
    <property type="family name" value="Glycoside Hydrolase Family 36"/>
</dbReference>
<feature type="binding site" evidence="7">
    <location>
        <position position="194"/>
    </location>
    <ligand>
        <name>substrate</name>
    </ligand>
</feature>
<dbReference type="Gene3D" id="3.20.20.70">
    <property type="entry name" value="Aldolase class I"/>
    <property type="match status" value="1"/>
</dbReference>
<dbReference type="KEGG" id="kra:Krad_3471"/>
<dbReference type="Pfam" id="PF02065">
    <property type="entry name" value="Melibiase"/>
    <property type="match status" value="1"/>
</dbReference>
<feature type="compositionally biased region" description="Pro residues" evidence="8">
    <location>
        <begin position="1"/>
        <end position="15"/>
    </location>
</feature>
<evidence type="ECO:0000313" key="11">
    <source>
        <dbReference type="Proteomes" id="UP000001116"/>
    </source>
</evidence>
<dbReference type="PANTHER" id="PTHR43053">
    <property type="entry name" value="GLYCOSIDASE FAMILY 31"/>
    <property type="match status" value="1"/>
</dbReference>
<dbReference type="HOGENOM" id="CLU_009640_3_1_11"/>
<comment type="similarity">
    <text evidence="5">Belongs to the glycosyl hydrolase.</text>
</comment>
<feature type="region of interest" description="Disordered" evidence="8">
    <location>
        <begin position="1"/>
        <end position="21"/>
    </location>
</feature>
<evidence type="ECO:0000256" key="7">
    <source>
        <dbReference type="PIRSR" id="PIRSR005536-2"/>
    </source>
</evidence>
<dbReference type="EMBL" id="CP000750">
    <property type="protein sequence ID" value="ABS04934.1"/>
    <property type="molecule type" value="Genomic_DNA"/>
</dbReference>
<dbReference type="Proteomes" id="UP000001116">
    <property type="component" value="Chromosome"/>
</dbReference>
<evidence type="ECO:0000256" key="4">
    <source>
        <dbReference type="ARBA" id="ARBA00023295"/>
    </source>
</evidence>
<evidence type="ECO:0000256" key="2">
    <source>
        <dbReference type="ARBA" id="ARBA00012755"/>
    </source>
</evidence>
<evidence type="ECO:0000256" key="3">
    <source>
        <dbReference type="ARBA" id="ARBA00022801"/>
    </source>
</evidence>
<dbReference type="GO" id="GO:0016052">
    <property type="term" value="P:carbohydrate catabolic process"/>
    <property type="evidence" value="ECO:0007669"/>
    <property type="project" value="InterPro"/>
</dbReference>
<proteinExistence type="inferred from homology"/>
<dbReference type="InterPro" id="IPR017853">
    <property type="entry name" value="GH"/>
</dbReference>
<dbReference type="InterPro" id="IPR013785">
    <property type="entry name" value="Aldolase_TIM"/>
</dbReference>
<evidence type="ECO:0000256" key="5">
    <source>
        <dbReference type="PIRNR" id="PIRNR005536"/>
    </source>
</evidence>
<organism evidence="10 11">
    <name type="scientific">Kineococcus radiotolerans (strain ATCC BAA-149 / DSM 14245 / SRS30216)</name>
    <dbReference type="NCBI Taxonomy" id="266940"/>
    <lineage>
        <taxon>Bacteria</taxon>
        <taxon>Bacillati</taxon>
        <taxon>Actinomycetota</taxon>
        <taxon>Actinomycetes</taxon>
        <taxon>Kineosporiales</taxon>
        <taxon>Kineosporiaceae</taxon>
        <taxon>Kineococcus</taxon>
    </lineage>
</organism>
<name>A6WDP5_KINRD</name>
<keyword evidence="4 5" id="KW-0326">Glycosidase</keyword>
<gene>
    <name evidence="10" type="ordered locus">Krad_3471</name>
</gene>
<dbReference type="PIRSF" id="PIRSF005536">
    <property type="entry name" value="Agal"/>
    <property type="match status" value="1"/>
</dbReference>
<evidence type="ECO:0000313" key="10">
    <source>
        <dbReference type="EMBL" id="ABS04934.1"/>
    </source>
</evidence>
<dbReference type="CDD" id="cd14791">
    <property type="entry name" value="GH36"/>
    <property type="match status" value="1"/>
</dbReference>
<keyword evidence="11" id="KW-1185">Reference proteome</keyword>
<evidence type="ECO:0000256" key="1">
    <source>
        <dbReference type="ARBA" id="ARBA00001255"/>
    </source>
</evidence>
<feature type="active site" description="Nucleophile" evidence="6">
    <location>
        <position position="470"/>
    </location>
</feature>
<comment type="catalytic activity">
    <reaction evidence="1 5">
        <text>Hydrolysis of terminal, non-reducing alpha-D-galactose residues in alpha-D-galactosides, including galactose oligosaccharides, galactomannans and galactolipids.</text>
        <dbReference type="EC" id="3.2.1.22"/>
    </reaction>
</comment>